<evidence type="ECO:0000259" key="6">
    <source>
        <dbReference type="Pfam" id="PF03151"/>
    </source>
</evidence>
<evidence type="ECO:0000313" key="7">
    <source>
        <dbReference type="EMBL" id="KAK6590306.1"/>
    </source>
</evidence>
<feature type="transmembrane region" description="Helical" evidence="5">
    <location>
        <begin position="179"/>
        <end position="196"/>
    </location>
</feature>
<sequence>MDRGSELSRKELSKKYTVFVSWLFLSLIVTIYSKWLMVNYFPYPITLSLVHMTTVSILTYVISLYKSEKEIEIIEVNAKGVDKRWRNSSKDNTSYGIKYLENKGILIFSLIVAINIWLSNSSLLIASISLHQVARTTIPLFTMVLGVLFFKHKYHLVQLPSVVLVIIGVAITVNSTPELSIYGVLVVFLSCCASSLKGIVAQKIQVENNKKIGSIKMLMYIGPIASLTLLVLSISFGEASKIMKLIEKITYSSGNNNESVIILSLLLATSGILAFALNILSLKSSSIVTPLAMNIAGNVKQLITCILGCFIFGNPFTDKLAVGIILTSIGAIWYSMGKKNEVNMKKVRYYKGRYIDRIGVESKEDISNSNYKKNENSGASIEQISSINVKNYIPTCDDTQLGRDSIETECVDMEISYTKSSHSSQEVEIEGCYYEDEARNENFIDTVDEENEAKDVRIIDLYIEDDRNSENNDKIIIENLKLEIGSKQVDQIFILEEKINCSNSMVEFTEYPEIGNELDEIEIQVVEKLKTDSKKNDINDKNLKHKGTFESLENSLNSIKYPSQPYIKENICINNSKQY</sequence>
<name>A0AAV9Y052_9CRYT</name>
<feature type="transmembrane region" description="Helical" evidence="5">
    <location>
        <begin position="292"/>
        <end position="313"/>
    </location>
</feature>
<feature type="transmembrane region" description="Helical" evidence="5">
    <location>
        <begin position="105"/>
        <end position="126"/>
    </location>
</feature>
<reference evidence="7 8" key="1">
    <citation type="submission" date="2023-10" db="EMBL/GenBank/DDBJ databases">
        <title>Comparative genomics analysis reveals potential genetic determinants of host preference in Cryptosporidium xiaoi.</title>
        <authorList>
            <person name="Xiao L."/>
            <person name="Li J."/>
        </authorList>
    </citation>
    <scope>NUCLEOTIDE SEQUENCE [LARGE SCALE GENOMIC DNA]</scope>
    <source>
        <strain evidence="7 8">52996</strain>
    </source>
</reference>
<keyword evidence="3 5" id="KW-1133">Transmembrane helix</keyword>
<keyword evidence="8" id="KW-1185">Reference proteome</keyword>
<dbReference type="InterPro" id="IPR037185">
    <property type="entry name" value="EmrE-like"/>
</dbReference>
<dbReference type="Proteomes" id="UP001311799">
    <property type="component" value="Unassembled WGS sequence"/>
</dbReference>
<organism evidence="7 8">
    <name type="scientific">Cryptosporidium xiaoi</name>
    <dbReference type="NCBI Taxonomy" id="659607"/>
    <lineage>
        <taxon>Eukaryota</taxon>
        <taxon>Sar</taxon>
        <taxon>Alveolata</taxon>
        <taxon>Apicomplexa</taxon>
        <taxon>Conoidasida</taxon>
        <taxon>Coccidia</taxon>
        <taxon>Eucoccidiorida</taxon>
        <taxon>Eimeriorina</taxon>
        <taxon>Cryptosporidiidae</taxon>
        <taxon>Cryptosporidium</taxon>
    </lineage>
</organism>
<evidence type="ECO:0000256" key="5">
    <source>
        <dbReference type="SAM" id="Phobius"/>
    </source>
</evidence>
<dbReference type="InterPro" id="IPR004853">
    <property type="entry name" value="Sugar_P_trans_dom"/>
</dbReference>
<evidence type="ECO:0000256" key="3">
    <source>
        <dbReference type="ARBA" id="ARBA00022989"/>
    </source>
</evidence>
<dbReference type="PANTHER" id="PTHR11132">
    <property type="entry name" value="SOLUTE CARRIER FAMILY 35"/>
    <property type="match status" value="1"/>
</dbReference>
<dbReference type="AlphaFoldDB" id="A0AAV9Y052"/>
<dbReference type="EMBL" id="JAWDEY010000007">
    <property type="protein sequence ID" value="KAK6590306.1"/>
    <property type="molecule type" value="Genomic_DNA"/>
</dbReference>
<feature type="transmembrane region" description="Helical" evidence="5">
    <location>
        <begin position="157"/>
        <end position="173"/>
    </location>
</feature>
<comment type="caution">
    <text evidence="7">The sequence shown here is derived from an EMBL/GenBank/DDBJ whole genome shotgun (WGS) entry which is preliminary data.</text>
</comment>
<dbReference type="InterPro" id="IPR050186">
    <property type="entry name" value="TPT_transporter"/>
</dbReference>
<accession>A0AAV9Y052</accession>
<feature type="transmembrane region" description="Helical" evidence="5">
    <location>
        <begin position="16"/>
        <end position="35"/>
    </location>
</feature>
<dbReference type="GO" id="GO:0016020">
    <property type="term" value="C:membrane"/>
    <property type="evidence" value="ECO:0007669"/>
    <property type="project" value="UniProtKB-SubCell"/>
</dbReference>
<keyword evidence="2 5" id="KW-0812">Transmembrane</keyword>
<feature type="domain" description="Sugar phosphate transporter" evidence="6">
    <location>
        <begin position="17"/>
        <end position="335"/>
    </location>
</feature>
<comment type="subcellular location">
    <subcellularLocation>
        <location evidence="1">Membrane</location>
        <topology evidence="1">Multi-pass membrane protein</topology>
    </subcellularLocation>
</comment>
<feature type="transmembrane region" description="Helical" evidence="5">
    <location>
        <begin position="132"/>
        <end position="150"/>
    </location>
</feature>
<feature type="transmembrane region" description="Helical" evidence="5">
    <location>
        <begin position="259"/>
        <end position="280"/>
    </location>
</feature>
<evidence type="ECO:0000256" key="1">
    <source>
        <dbReference type="ARBA" id="ARBA00004141"/>
    </source>
</evidence>
<keyword evidence="4 5" id="KW-0472">Membrane</keyword>
<evidence type="ECO:0000256" key="4">
    <source>
        <dbReference type="ARBA" id="ARBA00023136"/>
    </source>
</evidence>
<evidence type="ECO:0000313" key="8">
    <source>
        <dbReference type="Proteomes" id="UP001311799"/>
    </source>
</evidence>
<dbReference type="Pfam" id="PF03151">
    <property type="entry name" value="TPT"/>
    <property type="match status" value="1"/>
</dbReference>
<evidence type="ECO:0000256" key="2">
    <source>
        <dbReference type="ARBA" id="ARBA00022692"/>
    </source>
</evidence>
<gene>
    <name evidence="7" type="ORF">RS030_162524</name>
</gene>
<dbReference type="SUPFAM" id="SSF103481">
    <property type="entry name" value="Multidrug resistance efflux transporter EmrE"/>
    <property type="match status" value="1"/>
</dbReference>
<proteinExistence type="predicted"/>
<feature type="transmembrane region" description="Helical" evidence="5">
    <location>
        <begin position="41"/>
        <end position="62"/>
    </location>
</feature>
<feature type="transmembrane region" description="Helical" evidence="5">
    <location>
        <begin position="319"/>
        <end position="336"/>
    </location>
</feature>
<protein>
    <recommendedName>
        <fullName evidence="6">Sugar phosphate transporter domain-containing protein</fullName>
    </recommendedName>
</protein>
<feature type="transmembrane region" description="Helical" evidence="5">
    <location>
        <begin position="217"/>
        <end position="239"/>
    </location>
</feature>